<evidence type="ECO:0000256" key="4">
    <source>
        <dbReference type="ARBA" id="ARBA00022475"/>
    </source>
</evidence>
<sequence>MSLSRRLFWLLTLSLCWLVAAAISLTVGSSGLWSWWDTSSTNEMTSMMLALRMPRTLAALGVGALLAIAGCMQQVLLRNPQADPYILGTAGAAGVGALLGMLFQFPNALIPWLAGLGALISIFCVFALAGQDRSSAQTKVLLTGIALSSFCVAITSLLLSLAPDDRLRGMIFWLLGDISGAEGGKSLAVALILIMVVWPFSRDLNRLSSGVMQAHSLGINLQKLRYFLYVIVAMATAVAVITAGAVGFVGLIIPHALRMLIGHDHRYLIPASALAGGTLLVLADTLGRTIIAPQQIPVGVITALIGVPVFLWMLRKKWHQ</sequence>
<dbReference type="CDD" id="cd06550">
    <property type="entry name" value="TM_ABC_iron-siderophores_like"/>
    <property type="match status" value="1"/>
</dbReference>
<gene>
    <name evidence="9" type="ORF">LIN78_03215</name>
</gene>
<comment type="caution">
    <text evidence="9">The sequence shown here is derived from an EMBL/GenBank/DDBJ whole genome shotgun (WGS) entry which is preliminary data.</text>
</comment>
<dbReference type="Proteomes" id="UP001165395">
    <property type="component" value="Unassembled WGS sequence"/>
</dbReference>
<dbReference type="PANTHER" id="PTHR30472:SF25">
    <property type="entry name" value="ABC TRANSPORTER PERMEASE PROTEIN MJ0876-RELATED"/>
    <property type="match status" value="1"/>
</dbReference>
<proteinExistence type="inferred from homology"/>
<keyword evidence="5 8" id="KW-0812">Transmembrane</keyword>
<comment type="subcellular location">
    <subcellularLocation>
        <location evidence="1">Cell membrane</location>
        <topology evidence="1">Multi-pass membrane protein</topology>
    </subcellularLocation>
</comment>
<comment type="similarity">
    <text evidence="2">Belongs to the binding-protein-dependent transport system permease family. FecCD subfamily.</text>
</comment>
<keyword evidence="10" id="KW-1185">Reference proteome</keyword>
<organism evidence="9 10">
    <name type="scientific">Leeia speluncae</name>
    <dbReference type="NCBI Taxonomy" id="2884804"/>
    <lineage>
        <taxon>Bacteria</taxon>
        <taxon>Pseudomonadati</taxon>
        <taxon>Pseudomonadota</taxon>
        <taxon>Betaproteobacteria</taxon>
        <taxon>Neisseriales</taxon>
        <taxon>Leeiaceae</taxon>
        <taxon>Leeia</taxon>
    </lineage>
</organism>
<evidence type="ECO:0000256" key="5">
    <source>
        <dbReference type="ARBA" id="ARBA00022692"/>
    </source>
</evidence>
<keyword evidence="4" id="KW-1003">Cell membrane</keyword>
<dbReference type="Gene3D" id="1.10.3470.10">
    <property type="entry name" value="ABC transporter involved in vitamin B12 uptake, BtuC"/>
    <property type="match status" value="1"/>
</dbReference>
<evidence type="ECO:0000313" key="10">
    <source>
        <dbReference type="Proteomes" id="UP001165395"/>
    </source>
</evidence>
<evidence type="ECO:0000256" key="3">
    <source>
        <dbReference type="ARBA" id="ARBA00022448"/>
    </source>
</evidence>
<feature type="transmembrane region" description="Helical" evidence="8">
    <location>
        <begin position="84"/>
        <end position="103"/>
    </location>
</feature>
<dbReference type="InterPro" id="IPR000522">
    <property type="entry name" value="ABC_transptr_permease_BtuC"/>
</dbReference>
<evidence type="ECO:0000256" key="7">
    <source>
        <dbReference type="ARBA" id="ARBA00023136"/>
    </source>
</evidence>
<reference evidence="9" key="1">
    <citation type="submission" date="2021-10" db="EMBL/GenBank/DDBJ databases">
        <title>The complete genome sequence of Leeia sp. TBRC 13508.</title>
        <authorList>
            <person name="Charoenyingcharoen P."/>
            <person name="Yukphan P."/>
        </authorList>
    </citation>
    <scope>NUCLEOTIDE SEQUENCE</scope>
    <source>
        <strain evidence="9">TBRC 13508</strain>
    </source>
</reference>
<dbReference type="PANTHER" id="PTHR30472">
    <property type="entry name" value="FERRIC ENTEROBACTIN TRANSPORT SYSTEM PERMEASE PROTEIN"/>
    <property type="match status" value="1"/>
</dbReference>
<keyword evidence="6 8" id="KW-1133">Transmembrane helix</keyword>
<feature type="transmembrane region" description="Helical" evidence="8">
    <location>
        <begin position="295"/>
        <end position="314"/>
    </location>
</feature>
<protein>
    <submittedName>
        <fullName evidence="9">Iron ABC transporter permease</fullName>
    </submittedName>
</protein>
<dbReference type="Pfam" id="PF01032">
    <property type="entry name" value="FecCD"/>
    <property type="match status" value="1"/>
</dbReference>
<dbReference type="SUPFAM" id="SSF81345">
    <property type="entry name" value="ABC transporter involved in vitamin B12 uptake, BtuC"/>
    <property type="match status" value="1"/>
</dbReference>
<feature type="transmembrane region" description="Helical" evidence="8">
    <location>
        <begin position="140"/>
        <end position="163"/>
    </location>
</feature>
<feature type="transmembrane region" description="Helical" evidence="8">
    <location>
        <begin position="57"/>
        <end position="77"/>
    </location>
</feature>
<evidence type="ECO:0000256" key="8">
    <source>
        <dbReference type="SAM" id="Phobius"/>
    </source>
</evidence>
<evidence type="ECO:0000256" key="1">
    <source>
        <dbReference type="ARBA" id="ARBA00004651"/>
    </source>
</evidence>
<dbReference type="InterPro" id="IPR037294">
    <property type="entry name" value="ABC_BtuC-like"/>
</dbReference>
<keyword evidence="7 8" id="KW-0472">Membrane</keyword>
<name>A0ABS8D300_9NEIS</name>
<evidence type="ECO:0000313" key="9">
    <source>
        <dbReference type="EMBL" id="MCB6182559.1"/>
    </source>
</evidence>
<feature type="transmembrane region" description="Helical" evidence="8">
    <location>
        <begin position="226"/>
        <end position="253"/>
    </location>
</feature>
<dbReference type="EMBL" id="JAJBZT010000002">
    <property type="protein sequence ID" value="MCB6182559.1"/>
    <property type="molecule type" value="Genomic_DNA"/>
</dbReference>
<evidence type="ECO:0000256" key="2">
    <source>
        <dbReference type="ARBA" id="ARBA00007935"/>
    </source>
</evidence>
<keyword evidence="3" id="KW-0813">Transport</keyword>
<feature type="transmembrane region" description="Helical" evidence="8">
    <location>
        <begin position="109"/>
        <end position="128"/>
    </location>
</feature>
<dbReference type="RefSeq" id="WP_227178411.1">
    <property type="nucleotide sequence ID" value="NZ_JAJBZT010000002.1"/>
</dbReference>
<evidence type="ECO:0000256" key="6">
    <source>
        <dbReference type="ARBA" id="ARBA00022989"/>
    </source>
</evidence>
<feature type="transmembrane region" description="Helical" evidence="8">
    <location>
        <begin position="183"/>
        <end position="200"/>
    </location>
</feature>
<accession>A0ABS8D300</accession>